<dbReference type="SMART" id="SM01232">
    <property type="entry name" value="H2TH"/>
    <property type="match status" value="1"/>
</dbReference>
<comment type="catalytic activity">
    <reaction evidence="14">
        <text>2'-deoxyribonucleotide-(2'-deoxyribose 5'-phosphate)-2'-deoxyribonucleotide-DNA = a 3'-end 2'-deoxyribonucleotide-(2,3-dehydro-2,3-deoxyribose 5'-phosphate)-DNA + a 5'-end 5'-phospho-2'-deoxyribonucleoside-DNA + H(+)</text>
        <dbReference type="Rhea" id="RHEA:66592"/>
        <dbReference type="Rhea" id="RHEA-COMP:13180"/>
        <dbReference type="Rhea" id="RHEA-COMP:16897"/>
        <dbReference type="Rhea" id="RHEA-COMP:17067"/>
        <dbReference type="ChEBI" id="CHEBI:15378"/>
        <dbReference type="ChEBI" id="CHEBI:136412"/>
        <dbReference type="ChEBI" id="CHEBI:157695"/>
        <dbReference type="ChEBI" id="CHEBI:167181"/>
        <dbReference type="EC" id="4.2.99.18"/>
    </reaction>
</comment>
<dbReference type="GO" id="GO:0003684">
    <property type="term" value="F:damaged DNA binding"/>
    <property type="evidence" value="ECO:0007669"/>
    <property type="project" value="InterPro"/>
</dbReference>
<evidence type="ECO:0000256" key="13">
    <source>
        <dbReference type="ARBA" id="ARBA00023295"/>
    </source>
</evidence>
<dbReference type="InterPro" id="IPR010979">
    <property type="entry name" value="Ribosomal_uS13-like_H2TH"/>
</dbReference>
<accession>A0A1F5FY23</accession>
<evidence type="ECO:0000256" key="2">
    <source>
        <dbReference type="ARBA" id="ARBA00001947"/>
    </source>
</evidence>
<dbReference type="AlphaFoldDB" id="A0A1F5FY23"/>
<evidence type="ECO:0000313" key="18">
    <source>
        <dbReference type="EMBL" id="OGD84495.1"/>
    </source>
</evidence>
<protein>
    <submittedName>
        <fullName evidence="18">Uncharacterized protein</fullName>
    </submittedName>
</protein>
<dbReference type="GO" id="GO:0006284">
    <property type="term" value="P:base-excision repair"/>
    <property type="evidence" value="ECO:0007669"/>
    <property type="project" value="InterPro"/>
</dbReference>
<gene>
    <name evidence="18" type="ORF">A2696_01400</name>
</gene>
<reference evidence="18 19" key="1">
    <citation type="journal article" date="2016" name="Nat. Commun.">
        <title>Thousands of microbial genomes shed light on interconnected biogeochemical processes in an aquifer system.</title>
        <authorList>
            <person name="Anantharaman K."/>
            <person name="Brown C.T."/>
            <person name="Hug L.A."/>
            <person name="Sharon I."/>
            <person name="Castelle C.J."/>
            <person name="Probst A.J."/>
            <person name="Thomas B.C."/>
            <person name="Singh A."/>
            <person name="Wilkins M.J."/>
            <person name="Karaoz U."/>
            <person name="Brodie E.L."/>
            <person name="Williams K.H."/>
            <person name="Hubbard S.S."/>
            <person name="Banfield J.F."/>
        </authorList>
    </citation>
    <scope>NUCLEOTIDE SEQUENCE [LARGE SCALE GENOMIC DNA]</scope>
</reference>
<dbReference type="Gene3D" id="3.20.190.10">
    <property type="entry name" value="MutM-like, N-terminal"/>
    <property type="match status" value="1"/>
</dbReference>
<feature type="domain" description="Formamidopyrimidine-DNA glycosylase catalytic" evidence="17">
    <location>
        <begin position="2"/>
        <end position="159"/>
    </location>
</feature>
<keyword evidence="7" id="KW-0378">Hydrolase</keyword>
<dbReference type="Pfam" id="PF06831">
    <property type="entry name" value="H2TH"/>
    <property type="match status" value="1"/>
</dbReference>
<dbReference type="InterPro" id="IPR012319">
    <property type="entry name" value="FPG_cat"/>
</dbReference>
<evidence type="ECO:0000259" key="16">
    <source>
        <dbReference type="PROSITE" id="PS51066"/>
    </source>
</evidence>
<keyword evidence="10" id="KW-0234">DNA repair</keyword>
<evidence type="ECO:0000256" key="11">
    <source>
        <dbReference type="ARBA" id="ARBA00023239"/>
    </source>
</evidence>
<evidence type="ECO:0000256" key="3">
    <source>
        <dbReference type="ARBA" id="ARBA00009409"/>
    </source>
</evidence>
<dbReference type="GO" id="GO:0034039">
    <property type="term" value="F:8-oxo-7,8-dihydroguanine DNA N-glycosylase activity"/>
    <property type="evidence" value="ECO:0007669"/>
    <property type="project" value="TreeGrafter"/>
</dbReference>
<comment type="caution">
    <text evidence="18">The sequence shown here is derived from an EMBL/GenBank/DDBJ whole genome shotgun (WGS) entry which is preliminary data.</text>
</comment>
<dbReference type="InterPro" id="IPR035937">
    <property type="entry name" value="FPG_N"/>
</dbReference>
<dbReference type="FunFam" id="1.10.8.50:FF:000003">
    <property type="entry name" value="Formamidopyrimidine-DNA glycosylase"/>
    <property type="match status" value="1"/>
</dbReference>
<evidence type="ECO:0000256" key="15">
    <source>
        <dbReference type="PROSITE-ProRule" id="PRU00391"/>
    </source>
</evidence>
<evidence type="ECO:0000259" key="17">
    <source>
        <dbReference type="PROSITE" id="PS51068"/>
    </source>
</evidence>
<keyword evidence="8" id="KW-0862">Zinc</keyword>
<dbReference type="SUPFAM" id="SSF57716">
    <property type="entry name" value="Glucocorticoid receptor-like (DNA-binding domain)"/>
    <property type="match status" value="1"/>
</dbReference>
<dbReference type="PROSITE" id="PS01242">
    <property type="entry name" value="ZF_FPG_1"/>
    <property type="match status" value="1"/>
</dbReference>
<keyword evidence="6 15" id="KW-0863">Zinc-finger</keyword>
<dbReference type="InterPro" id="IPR000214">
    <property type="entry name" value="Znf_DNA_glyclase/AP_lyase"/>
</dbReference>
<dbReference type="PANTHER" id="PTHR22993:SF9">
    <property type="entry name" value="FORMAMIDOPYRIMIDINE-DNA GLYCOSYLASE"/>
    <property type="match status" value="1"/>
</dbReference>
<sequence length="321" mass="35646">MPELPEVTVIVNQLDKKLKGLVLGSIEHDWPKGFSWNGFSIDDLRGARVLGVRRLGKVVLIEVTRMLGNSVTGKKNRSSDLVAQKPSNLSILIHLKLTGQLIYQDAKTRIAGGHPIPPLNLPVPNKTTRVTFAFAGGGPTSPRLRGTSHLYFNDMRKFGWVKVVASDEKSIKEAIGKTELGPDPMTITYEQFLERIKKKPQARVKKLLMDQTFVSGVGNIYSDEALWRAKIHPKRSVASLTDSEIRAIYDGTRDSFKLAISKGGSSANSYVDGRGEKGLYLTFARAYHMTGKPCARCKTPIVRDKMDGRSAHFCPKCQRLR</sequence>
<keyword evidence="9" id="KW-0238">DNA-binding</keyword>
<keyword evidence="13" id="KW-0326">Glycosidase</keyword>
<evidence type="ECO:0000256" key="14">
    <source>
        <dbReference type="ARBA" id="ARBA00044632"/>
    </source>
</evidence>
<dbReference type="Pfam" id="PF01149">
    <property type="entry name" value="Fapy_DNA_glyco"/>
    <property type="match status" value="1"/>
</dbReference>
<dbReference type="SMART" id="SM00898">
    <property type="entry name" value="Fapy_DNA_glyco"/>
    <property type="match status" value="1"/>
</dbReference>
<dbReference type="SUPFAM" id="SSF81624">
    <property type="entry name" value="N-terminal domain of MutM-like DNA repair proteins"/>
    <property type="match status" value="1"/>
</dbReference>
<evidence type="ECO:0000256" key="5">
    <source>
        <dbReference type="ARBA" id="ARBA00022763"/>
    </source>
</evidence>
<dbReference type="Gene3D" id="1.10.8.50">
    <property type="match status" value="1"/>
</dbReference>
<keyword evidence="11" id="KW-0456">Lyase</keyword>
<evidence type="ECO:0000256" key="9">
    <source>
        <dbReference type="ARBA" id="ARBA00023125"/>
    </source>
</evidence>
<dbReference type="EMBL" id="MFBA01000059">
    <property type="protein sequence ID" value="OGD84495.1"/>
    <property type="molecule type" value="Genomic_DNA"/>
</dbReference>
<comment type="similarity">
    <text evidence="3">Belongs to the FPG family.</text>
</comment>
<dbReference type="InterPro" id="IPR010663">
    <property type="entry name" value="Znf_FPG/IleRS"/>
</dbReference>
<evidence type="ECO:0000313" key="19">
    <source>
        <dbReference type="Proteomes" id="UP000177069"/>
    </source>
</evidence>
<dbReference type="GO" id="GO:0008270">
    <property type="term" value="F:zinc ion binding"/>
    <property type="evidence" value="ECO:0007669"/>
    <property type="project" value="UniProtKB-KW"/>
</dbReference>
<dbReference type="PANTHER" id="PTHR22993">
    <property type="entry name" value="FORMAMIDOPYRIMIDINE-DNA GLYCOSYLASE"/>
    <property type="match status" value="1"/>
</dbReference>
<evidence type="ECO:0000256" key="12">
    <source>
        <dbReference type="ARBA" id="ARBA00023268"/>
    </source>
</evidence>
<dbReference type="GO" id="GO:0140078">
    <property type="term" value="F:class I DNA-(apurinic or apyrimidinic site) endonuclease activity"/>
    <property type="evidence" value="ECO:0007669"/>
    <property type="project" value="UniProtKB-EC"/>
</dbReference>
<dbReference type="Proteomes" id="UP000177069">
    <property type="component" value="Unassembled WGS sequence"/>
</dbReference>
<name>A0A1F5FY23_9BACT</name>
<evidence type="ECO:0000256" key="8">
    <source>
        <dbReference type="ARBA" id="ARBA00022833"/>
    </source>
</evidence>
<proteinExistence type="inferred from homology"/>
<keyword evidence="5" id="KW-0227">DNA damage</keyword>
<dbReference type="Pfam" id="PF06827">
    <property type="entry name" value="zf-FPG_IleRS"/>
    <property type="match status" value="1"/>
</dbReference>
<evidence type="ECO:0000256" key="4">
    <source>
        <dbReference type="ARBA" id="ARBA00022723"/>
    </source>
</evidence>
<keyword evidence="4" id="KW-0479">Metal-binding</keyword>
<evidence type="ECO:0000256" key="6">
    <source>
        <dbReference type="ARBA" id="ARBA00022771"/>
    </source>
</evidence>
<feature type="domain" description="FPG-type" evidence="16">
    <location>
        <begin position="285"/>
        <end position="319"/>
    </location>
</feature>
<evidence type="ECO:0000256" key="10">
    <source>
        <dbReference type="ARBA" id="ARBA00023204"/>
    </source>
</evidence>
<keyword evidence="12" id="KW-0511">Multifunctional enzyme</keyword>
<comment type="catalytic activity">
    <reaction evidence="1">
        <text>Hydrolysis of DNA containing ring-opened 7-methylguanine residues, releasing 2,6-diamino-4-hydroxy-5-(N-methyl)formamidopyrimidine.</text>
        <dbReference type="EC" id="3.2.2.23"/>
    </reaction>
</comment>
<evidence type="ECO:0000256" key="1">
    <source>
        <dbReference type="ARBA" id="ARBA00001668"/>
    </source>
</evidence>
<dbReference type="SUPFAM" id="SSF46946">
    <property type="entry name" value="S13-like H2TH domain"/>
    <property type="match status" value="1"/>
</dbReference>
<dbReference type="PROSITE" id="PS51066">
    <property type="entry name" value="ZF_FPG_2"/>
    <property type="match status" value="1"/>
</dbReference>
<evidence type="ECO:0000256" key="7">
    <source>
        <dbReference type="ARBA" id="ARBA00022801"/>
    </source>
</evidence>
<organism evidence="18 19">
    <name type="scientific">Candidatus Curtissbacteria bacterium RIFCSPHIGHO2_01_FULL_41_13</name>
    <dbReference type="NCBI Taxonomy" id="1797745"/>
    <lineage>
        <taxon>Bacteria</taxon>
        <taxon>Candidatus Curtissiibacteriota</taxon>
    </lineage>
</organism>
<dbReference type="InterPro" id="IPR015887">
    <property type="entry name" value="DNA_glyclase_Znf_dom_DNA_BS"/>
</dbReference>
<dbReference type="InterPro" id="IPR015886">
    <property type="entry name" value="H2TH_FPG"/>
</dbReference>
<dbReference type="PROSITE" id="PS51068">
    <property type="entry name" value="FPG_CAT"/>
    <property type="match status" value="1"/>
</dbReference>
<comment type="cofactor">
    <cofactor evidence="2">
        <name>Zn(2+)</name>
        <dbReference type="ChEBI" id="CHEBI:29105"/>
    </cofactor>
</comment>